<dbReference type="AlphaFoldDB" id="A0A0N4V381"/>
<name>A0A0N4V381_ENTVE</name>
<dbReference type="WBParaSite" id="EVEC_0000450001-mRNA-1">
    <property type="protein sequence ID" value="EVEC_0000450001-mRNA-1"/>
    <property type="gene ID" value="EVEC_0000450001"/>
</dbReference>
<reference evidence="3" key="1">
    <citation type="submission" date="2017-02" db="UniProtKB">
        <authorList>
            <consortium name="WormBaseParasite"/>
        </authorList>
    </citation>
    <scope>IDENTIFICATION</scope>
</reference>
<dbReference type="EMBL" id="UXUI01007796">
    <property type="protein sequence ID" value="VDD89457.1"/>
    <property type="molecule type" value="Genomic_DNA"/>
</dbReference>
<reference evidence="1 2" key="2">
    <citation type="submission" date="2018-10" db="EMBL/GenBank/DDBJ databases">
        <authorList>
            <consortium name="Pathogen Informatics"/>
        </authorList>
    </citation>
    <scope>NUCLEOTIDE SEQUENCE [LARGE SCALE GENOMIC DNA]</scope>
</reference>
<evidence type="ECO:0000313" key="3">
    <source>
        <dbReference type="WBParaSite" id="EVEC_0000450001-mRNA-1"/>
    </source>
</evidence>
<dbReference type="Proteomes" id="UP000274131">
    <property type="component" value="Unassembled WGS sequence"/>
</dbReference>
<evidence type="ECO:0000313" key="2">
    <source>
        <dbReference type="Proteomes" id="UP000274131"/>
    </source>
</evidence>
<evidence type="ECO:0000313" key="1">
    <source>
        <dbReference type="EMBL" id="VDD89457.1"/>
    </source>
</evidence>
<gene>
    <name evidence="1" type="ORF">EVEC_LOCUS4208</name>
</gene>
<sequence>MEWWRGPQWLKLQENWPNLNYNYEIPNEISHCEIVKITISQAQTNEPFFQHQVPSSWTRLKQMIVYVTRFPRNETETCYAILSYGRLQVYKLQDFQSTGLDYFGPIIVRLNEQRIKVWGTLFTRLTTRAIHLETVTD</sequence>
<dbReference type="OrthoDB" id="5866088at2759"/>
<accession>A0A0N4V381</accession>
<organism evidence="3">
    <name type="scientific">Enterobius vermicularis</name>
    <name type="common">Human pinworm</name>
    <dbReference type="NCBI Taxonomy" id="51028"/>
    <lineage>
        <taxon>Eukaryota</taxon>
        <taxon>Metazoa</taxon>
        <taxon>Ecdysozoa</taxon>
        <taxon>Nematoda</taxon>
        <taxon>Chromadorea</taxon>
        <taxon>Rhabditida</taxon>
        <taxon>Spirurina</taxon>
        <taxon>Oxyuridomorpha</taxon>
        <taxon>Oxyuroidea</taxon>
        <taxon>Oxyuridae</taxon>
        <taxon>Enterobius</taxon>
    </lineage>
</organism>
<keyword evidence="2" id="KW-1185">Reference proteome</keyword>
<proteinExistence type="predicted"/>
<protein>
    <submittedName>
        <fullName evidence="3">BBS1 domain-containing protein</fullName>
    </submittedName>
</protein>
<dbReference type="PANTHER" id="PTHR47331">
    <property type="entry name" value="PHD-TYPE DOMAIN-CONTAINING PROTEIN"/>
    <property type="match status" value="1"/>
</dbReference>